<evidence type="ECO:0000256" key="10">
    <source>
        <dbReference type="ARBA" id="ARBA00044721"/>
    </source>
</evidence>
<evidence type="ECO:0000256" key="1">
    <source>
        <dbReference type="ARBA" id="ARBA00004477"/>
    </source>
</evidence>
<evidence type="ECO:0000256" key="7">
    <source>
        <dbReference type="ARBA" id="ARBA00022824"/>
    </source>
</evidence>
<comment type="function">
    <text evidence="10">Mannosyltransferase that operates in the biosynthetic pathway of dolichol-linked oligosaccharides, the glycan precursors employed in protein asparagine (N)-glycosylation. The assembly of dolichol-linked oligosaccharides begins on the cytosolic side of the endoplasmic reticulum membrane and finishes in its lumen. The sequential addition of sugars to dolichol pyrophosphate produces dolichol-linked oligosaccharides containing fourteen sugars, including two GlcNAcs, nine mannoses and three glucoses. Once assembled, the oligosaccharide is transferred from the lipid to nascent proteins by oligosaccharyltransferases. In the lumen of the endoplasmic reticulum, adds the eighth mannose residue in an alpha-1,6 linkage onto Man(7)GlcNAc(2)-PP-dolichol to produce Man(8)GlcNAc(2)-PP-dolichol.</text>
</comment>
<evidence type="ECO:0000313" key="13">
    <source>
        <dbReference type="EMBL" id="KAG8082883.1"/>
    </source>
</evidence>
<evidence type="ECO:0000256" key="6">
    <source>
        <dbReference type="ARBA" id="ARBA00022692"/>
    </source>
</evidence>
<comment type="subcellular location">
    <subcellularLocation>
        <location evidence="1 12">Endoplasmic reticulum membrane</location>
        <topology evidence="1 12">Multi-pass membrane protein</topology>
    </subcellularLocation>
</comment>
<comment type="similarity">
    <text evidence="3 12">Belongs to the glycosyltransferase 22 family.</text>
</comment>
<keyword evidence="9 12" id="KW-0472">Membrane</keyword>
<dbReference type="Proteomes" id="UP000729402">
    <property type="component" value="Unassembled WGS sequence"/>
</dbReference>
<comment type="catalytic activity">
    <reaction evidence="11">
        <text>an alpha-D-Man-(1-&gt;2)-alpha-D-Man-(1-&gt;2)-alpha-D-Man-(1-&gt;3)-[alpha-D-Man-(1-&gt;2)-alpha-D-Man-(1-&gt;3)-alpha-D-Man-(1-&gt;6)]-beta-D-Man-(1-&gt;4)-beta-D-GlcNAc-(1-&gt;4)-alpha-D-GlcNAc-diphospho-di-trans,poly-cis-dolichol + a di-trans,poly-cis-dolichyl beta-D-mannosyl phosphate = an alpha-D-Man-(1-&gt;2)-alpha-D-Man-(1-&gt;2)-alpha-D-Man-(1-&gt;3)-[alpha-D-Man-(1-&gt;2)-alpha-D-Man-(1-&gt;3)-[alpha-D-Man-(1-&gt;6)]-alpha-D-Man-(1-&gt;6)]-beta-D-Man-(1-&gt;4)-beta-D-GlcNAc-(1-&gt;4)-alpha-D-GlcNAc-diphospho-di-trans,poly-cis-dolichol + a di-trans,poly-cis-dolichyl phosphate + H(+)</text>
        <dbReference type="Rhea" id="RHEA:29535"/>
        <dbReference type="Rhea" id="RHEA-COMP:19498"/>
        <dbReference type="Rhea" id="RHEA-COMP:19501"/>
        <dbReference type="Rhea" id="RHEA-COMP:19518"/>
        <dbReference type="Rhea" id="RHEA-COMP:19519"/>
        <dbReference type="ChEBI" id="CHEBI:15378"/>
        <dbReference type="ChEBI" id="CHEBI:57683"/>
        <dbReference type="ChEBI" id="CHEBI:58211"/>
        <dbReference type="ChEBI" id="CHEBI:132517"/>
        <dbReference type="ChEBI" id="CHEBI:132519"/>
        <dbReference type="EC" id="2.4.1.260"/>
    </reaction>
    <physiologicalReaction direction="left-to-right" evidence="11">
        <dbReference type="Rhea" id="RHEA:29536"/>
    </physiologicalReaction>
</comment>
<evidence type="ECO:0000256" key="4">
    <source>
        <dbReference type="ARBA" id="ARBA00022676"/>
    </source>
</evidence>
<dbReference type="OrthoDB" id="19039at2759"/>
<evidence type="ECO:0000256" key="2">
    <source>
        <dbReference type="ARBA" id="ARBA00004922"/>
    </source>
</evidence>
<feature type="transmembrane region" description="Helical" evidence="12">
    <location>
        <begin position="139"/>
        <end position="159"/>
    </location>
</feature>
<keyword evidence="5" id="KW-0808">Transferase</keyword>
<dbReference type="PANTHER" id="PTHR22760">
    <property type="entry name" value="GLYCOSYLTRANSFERASE"/>
    <property type="match status" value="1"/>
</dbReference>
<evidence type="ECO:0000313" key="14">
    <source>
        <dbReference type="Proteomes" id="UP000729402"/>
    </source>
</evidence>
<dbReference type="InterPro" id="IPR005599">
    <property type="entry name" value="GPI_mannosylTrfase"/>
</dbReference>
<dbReference type="GO" id="GO:0006487">
    <property type="term" value="P:protein N-linked glycosylation"/>
    <property type="evidence" value="ECO:0007669"/>
    <property type="project" value="TreeGrafter"/>
</dbReference>
<sequence length="265" mass="30163">MAPPRPSPAANLLREYGESIRSIPIPLERRVLLRWKVFFWGDLMRRPSGDCSLAGWELMLGSIAAFYAIIVPYTKVEESFNVQVIIDFFWLTWKEEIYLIKPFQCQIGDLLDQRIVSYILPIFSLVVLYSKLLHKELRFVIGLITMLNVSAALAASRVYNNRRKAGWKLLYVLMINAFFASLGYTAVPFMASSNNYPGGYALKALHEALSTSAGLAWTEIGFPGAKVQPRIPQLYPEKEPKVFARGNMRDPGILLFIELARLLLW</sequence>
<comment type="caution">
    <text evidence="12">Lacks conserved residue(s) required for the propagation of feature annotation.</text>
</comment>
<name>A0A8J5TH14_ZIZPA</name>
<feature type="transmembrane region" description="Helical" evidence="12">
    <location>
        <begin position="165"/>
        <end position="187"/>
    </location>
</feature>
<dbReference type="GO" id="GO:0005789">
    <property type="term" value="C:endoplasmic reticulum membrane"/>
    <property type="evidence" value="ECO:0007669"/>
    <property type="project" value="UniProtKB-SubCell"/>
</dbReference>
<keyword evidence="8 12" id="KW-1133">Transmembrane helix</keyword>
<protein>
    <recommendedName>
        <fullName evidence="12">Mannosyltransferase</fullName>
        <ecNumber evidence="12">2.4.1.-</ecNumber>
    </recommendedName>
</protein>
<reference evidence="13" key="1">
    <citation type="journal article" date="2021" name="bioRxiv">
        <title>Whole Genome Assembly and Annotation of Northern Wild Rice, Zizania palustris L., Supports a Whole Genome Duplication in the Zizania Genus.</title>
        <authorList>
            <person name="Haas M."/>
            <person name="Kono T."/>
            <person name="Macchietto M."/>
            <person name="Millas R."/>
            <person name="McGilp L."/>
            <person name="Shao M."/>
            <person name="Duquette J."/>
            <person name="Hirsch C.N."/>
            <person name="Kimball J."/>
        </authorList>
    </citation>
    <scope>NUCLEOTIDE SEQUENCE</scope>
    <source>
        <tissue evidence="13">Fresh leaf tissue</tissue>
    </source>
</reference>
<evidence type="ECO:0000256" key="11">
    <source>
        <dbReference type="ARBA" id="ARBA00048899"/>
    </source>
</evidence>
<keyword evidence="14" id="KW-1185">Reference proteome</keyword>
<dbReference type="AlphaFoldDB" id="A0A8J5TH14"/>
<reference evidence="13" key="2">
    <citation type="submission" date="2021-02" db="EMBL/GenBank/DDBJ databases">
        <authorList>
            <person name="Kimball J.A."/>
            <person name="Haas M.W."/>
            <person name="Macchietto M."/>
            <person name="Kono T."/>
            <person name="Duquette J."/>
            <person name="Shao M."/>
        </authorList>
    </citation>
    <scope>NUCLEOTIDE SEQUENCE</scope>
    <source>
        <tissue evidence="13">Fresh leaf tissue</tissue>
    </source>
</reference>
<evidence type="ECO:0000256" key="9">
    <source>
        <dbReference type="ARBA" id="ARBA00023136"/>
    </source>
</evidence>
<comment type="pathway">
    <text evidence="2">Protein modification; protein glycosylation.</text>
</comment>
<gene>
    <name evidence="13" type="ORF">GUJ93_ZPchr0014g47058</name>
</gene>
<evidence type="ECO:0000256" key="3">
    <source>
        <dbReference type="ARBA" id="ARBA00007063"/>
    </source>
</evidence>
<dbReference type="UniPathway" id="UPA00378"/>
<dbReference type="GO" id="GO:0052917">
    <property type="term" value="F:dol-P-Man:Man(7)GlcNAc(2)-PP-Dol alpha-1,6-mannosyltransferase activity"/>
    <property type="evidence" value="ECO:0007669"/>
    <property type="project" value="UniProtKB-EC"/>
</dbReference>
<dbReference type="Pfam" id="PF03901">
    <property type="entry name" value="Glyco_transf_22"/>
    <property type="match status" value="1"/>
</dbReference>
<evidence type="ECO:0000256" key="12">
    <source>
        <dbReference type="RuleBase" id="RU363075"/>
    </source>
</evidence>
<comment type="caution">
    <text evidence="13">The sequence shown here is derived from an EMBL/GenBank/DDBJ whole genome shotgun (WGS) entry which is preliminary data.</text>
</comment>
<keyword evidence="4 12" id="KW-0328">Glycosyltransferase</keyword>
<evidence type="ECO:0000256" key="8">
    <source>
        <dbReference type="ARBA" id="ARBA00022989"/>
    </source>
</evidence>
<feature type="transmembrane region" description="Helical" evidence="12">
    <location>
        <begin position="53"/>
        <end position="73"/>
    </location>
</feature>
<dbReference type="EMBL" id="JAAALK010000086">
    <property type="protein sequence ID" value="KAG8082883.1"/>
    <property type="molecule type" value="Genomic_DNA"/>
</dbReference>
<keyword evidence="6 12" id="KW-0812">Transmembrane</keyword>
<keyword evidence="7 12" id="KW-0256">Endoplasmic reticulum</keyword>
<evidence type="ECO:0000256" key="5">
    <source>
        <dbReference type="ARBA" id="ARBA00022679"/>
    </source>
</evidence>
<organism evidence="13 14">
    <name type="scientific">Zizania palustris</name>
    <name type="common">Northern wild rice</name>
    <dbReference type="NCBI Taxonomy" id="103762"/>
    <lineage>
        <taxon>Eukaryota</taxon>
        <taxon>Viridiplantae</taxon>
        <taxon>Streptophyta</taxon>
        <taxon>Embryophyta</taxon>
        <taxon>Tracheophyta</taxon>
        <taxon>Spermatophyta</taxon>
        <taxon>Magnoliopsida</taxon>
        <taxon>Liliopsida</taxon>
        <taxon>Poales</taxon>
        <taxon>Poaceae</taxon>
        <taxon>BOP clade</taxon>
        <taxon>Oryzoideae</taxon>
        <taxon>Oryzeae</taxon>
        <taxon>Zizaniinae</taxon>
        <taxon>Zizania</taxon>
    </lineage>
</organism>
<dbReference type="EC" id="2.4.1.-" evidence="12"/>
<dbReference type="PANTHER" id="PTHR22760:SF1">
    <property type="entry name" value="DOL-P-MAN:MAN(7)GLCNAC(2)-PP-DOL ALPHA-1,6-MANNOSYLTRANSFERASE"/>
    <property type="match status" value="1"/>
</dbReference>
<proteinExistence type="inferred from homology"/>
<accession>A0A8J5TH14</accession>